<dbReference type="Proteomes" id="UP000003635">
    <property type="component" value="Unassembled WGS sequence"/>
</dbReference>
<evidence type="ECO:0000256" key="3">
    <source>
        <dbReference type="ARBA" id="ARBA00022748"/>
    </source>
</evidence>
<dbReference type="InterPro" id="IPR003593">
    <property type="entry name" value="AAA+_ATPase"/>
</dbReference>
<organism evidence="8 9">
    <name type="scientific">Oceanicola granulosus (strain ATCC BAA-861 / DSM 15982 / KCTC 12143 / HTCC2516)</name>
    <dbReference type="NCBI Taxonomy" id="314256"/>
    <lineage>
        <taxon>Bacteria</taxon>
        <taxon>Pseudomonadati</taxon>
        <taxon>Pseudomonadota</taxon>
        <taxon>Alphaproteobacteria</taxon>
        <taxon>Rhodobacterales</taxon>
        <taxon>Roseobacteraceae</taxon>
        <taxon>Oceanicola</taxon>
    </lineage>
</organism>
<dbReference type="InterPro" id="IPR027417">
    <property type="entry name" value="P-loop_NTPase"/>
</dbReference>
<dbReference type="GO" id="GO:0022857">
    <property type="term" value="F:transmembrane transporter activity"/>
    <property type="evidence" value="ECO:0007669"/>
    <property type="project" value="InterPro"/>
</dbReference>
<dbReference type="NCBIfam" id="TIGR01189">
    <property type="entry name" value="ccmA"/>
    <property type="match status" value="1"/>
</dbReference>
<keyword evidence="2" id="KW-0547">Nucleotide-binding</keyword>
<dbReference type="HOGENOM" id="CLU_000604_1_2_5"/>
<dbReference type="SMART" id="SM00382">
    <property type="entry name" value="AAA"/>
    <property type="match status" value="1"/>
</dbReference>
<proteinExistence type="predicted"/>
<dbReference type="PANTHER" id="PTHR43499">
    <property type="entry name" value="ABC TRANSPORTER I FAMILY MEMBER 1"/>
    <property type="match status" value="1"/>
</dbReference>
<dbReference type="eggNOG" id="COG4133">
    <property type="taxonomic scope" value="Bacteria"/>
</dbReference>
<evidence type="ECO:0000256" key="2">
    <source>
        <dbReference type="ARBA" id="ARBA00022741"/>
    </source>
</evidence>
<evidence type="ECO:0000256" key="4">
    <source>
        <dbReference type="ARBA" id="ARBA00022840"/>
    </source>
</evidence>
<dbReference type="OrthoDB" id="9800654at2"/>
<reference evidence="8 9" key="1">
    <citation type="journal article" date="2010" name="J. Bacteriol.">
        <title>Genome sequences of Oceanicola granulosus HTCC2516(T) and Oceanicola batsensis HTCC2597(TDelta).</title>
        <authorList>
            <person name="Thrash J.C."/>
            <person name="Cho J.C."/>
            <person name="Vergin K.L."/>
            <person name="Giovannoni S.J."/>
        </authorList>
    </citation>
    <scope>NUCLEOTIDE SEQUENCE [LARGE SCALE GENOMIC DNA]</scope>
    <source>
        <strain evidence="9">ATCC BAA-861 / DSM 15982 / KCTC 12143 / HTCC2516</strain>
    </source>
</reference>
<dbReference type="RefSeq" id="WP_007253977.1">
    <property type="nucleotide sequence ID" value="NZ_CH724107.1"/>
</dbReference>
<evidence type="ECO:0000313" key="8">
    <source>
        <dbReference type="EMBL" id="EAR52217.1"/>
    </source>
</evidence>
<dbReference type="PROSITE" id="PS50893">
    <property type="entry name" value="ABC_TRANSPORTER_2"/>
    <property type="match status" value="1"/>
</dbReference>
<evidence type="ECO:0000256" key="6">
    <source>
        <dbReference type="ARBA" id="ARBA00023136"/>
    </source>
</evidence>
<keyword evidence="9" id="KW-1185">Reference proteome</keyword>
<keyword evidence="6" id="KW-0472">Membrane</keyword>
<dbReference type="PANTHER" id="PTHR43499:SF1">
    <property type="entry name" value="ABC TRANSPORTER I FAMILY MEMBER 1"/>
    <property type="match status" value="1"/>
</dbReference>
<gene>
    <name evidence="8" type="ORF">OG2516_02234</name>
</gene>
<sequence length="201" mass="20947">MLRVRDLTVARGGLAVLEGLTFAVAPGEALVLSGPNGVGKTTLLRTLAGLQPPLAGEIEATGQAAYASHADGVKGQLTVAENLRFWAGIYGTRLTDDVLAAFALADLADRPARTLSAGQLRRTGLARLALTGRPLWLLDEPTVSLDAESVALFAGQVRRHLATGGAAVIASHIDIGLDALRLDLRAYVATETATGRDEAFL</sequence>
<keyword evidence="5" id="KW-1278">Translocase</keyword>
<dbReference type="EMBL" id="AAOT01000005">
    <property type="protein sequence ID" value="EAR52217.1"/>
    <property type="molecule type" value="Genomic_DNA"/>
</dbReference>
<protein>
    <submittedName>
        <fullName evidence="8">Heme exporter protein CcmA</fullName>
    </submittedName>
</protein>
<accession>Q2CHS7</accession>
<evidence type="ECO:0000259" key="7">
    <source>
        <dbReference type="PROSITE" id="PS50893"/>
    </source>
</evidence>
<dbReference type="GO" id="GO:0017004">
    <property type="term" value="P:cytochrome complex assembly"/>
    <property type="evidence" value="ECO:0007669"/>
    <property type="project" value="UniProtKB-KW"/>
</dbReference>
<dbReference type="AlphaFoldDB" id="Q2CHS7"/>
<evidence type="ECO:0000256" key="5">
    <source>
        <dbReference type="ARBA" id="ARBA00022967"/>
    </source>
</evidence>
<dbReference type="InterPro" id="IPR005895">
    <property type="entry name" value="ABC_transptr_haem_export_CcmA"/>
</dbReference>
<feature type="domain" description="ABC transporter" evidence="7">
    <location>
        <begin position="2"/>
        <end position="200"/>
    </location>
</feature>
<comment type="caution">
    <text evidence="8">The sequence shown here is derived from an EMBL/GenBank/DDBJ whole genome shotgun (WGS) entry which is preliminary data.</text>
</comment>
<dbReference type="InterPro" id="IPR003439">
    <property type="entry name" value="ABC_transporter-like_ATP-bd"/>
</dbReference>
<keyword evidence="4" id="KW-0067">ATP-binding</keyword>
<keyword evidence="1" id="KW-0813">Transport</keyword>
<evidence type="ECO:0000256" key="1">
    <source>
        <dbReference type="ARBA" id="ARBA00022448"/>
    </source>
</evidence>
<keyword evidence="3" id="KW-0201">Cytochrome c-type biogenesis</keyword>
<dbReference type="GO" id="GO:0005524">
    <property type="term" value="F:ATP binding"/>
    <property type="evidence" value="ECO:0007669"/>
    <property type="project" value="UniProtKB-KW"/>
</dbReference>
<dbReference type="STRING" id="314256.OG2516_02234"/>
<dbReference type="Gene3D" id="3.40.50.300">
    <property type="entry name" value="P-loop containing nucleotide triphosphate hydrolases"/>
    <property type="match status" value="1"/>
</dbReference>
<name>Q2CHS7_OCEGH</name>
<evidence type="ECO:0000313" key="9">
    <source>
        <dbReference type="Proteomes" id="UP000003635"/>
    </source>
</evidence>
<dbReference type="SUPFAM" id="SSF52540">
    <property type="entry name" value="P-loop containing nucleoside triphosphate hydrolases"/>
    <property type="match status" value="1"/>
</dbReference>
<dbReference type="Pfam" id="PF00005">
    <property type="entry name" value="ABC_tran"/>
    <property type="match status" value="1"/>
</dbReference>
<dbReference type="GO" id="GO:0016887">
    <property type="term" value="F:ATP hydrolysis activity"/>
    <property type="evidence" value="ECO:0007669"/>
    <property type="project" value="InterPro"/>
</dbReference>